<dbReference type="EMBL" id="GBRD01014035">
    <property type="protein sequence ID" value="JAG51791.1"/>
    <property type="molecule type" value="Transcribed_RNA"/>
</dbReference>
<dbReference type="InterPro" id="IPR044822">
    <property type="entry name" value="Myb_DNA-bind_4"/>
</dbReference>
<sequence length="445" mass="50609">MKRAPVVKRSSKSKNPNKGRTFLNRPSPSSAAQNQSKSKPLMNRPASSSNSARPQKRLLTHCSESRLQNQSKRRLFTTTSPTKMVPNRIKTDLDGYLKFGANLDIKQEHEETPVVSNDDLVAIDFDINGQTIRAKISSEMVPLLNEDEALRQQIIEKLVVENAANPGGDHVIIAEQTSENDLPNLNTIEPNTSNNSVKAAQGPAKTKKRVRAPVGNRTIVKKIKDSPDDIYDMWGEETVLTLLEVFEDTKEQLRDKKPSTLYFWKIVCKNMKKRGYIRLTDRECQKKFESMEATYRAQVMEGITSQNATWEYFNTMKFLLDNFETTPIEPVALSSKPIVDVTQSSMYQSDGASSSGEEAFTSDEEIHELESQQPSKKKKVDAPEESSDIELLRRTYLQVETKKLKEMKAMRKLQKQQSRLQAERNILLSSLVDTLRKSVVQVRRR</sequence>
<evidence type="ECO:0000313" key="4">
    <source>
        <dbReference type="EMBL" id="JAG51791.1"/>
    </source>
</evidence>
<protein>
    <submittedName>
        <fullName evidence="3">Zinc finger and SCAN domain-containing protein 29</fullName>
    </submittedName>
</protein>
<gene>
    <name evidence="3" type="primary">ZSCAN29_0</name>
    <name evidence="3" type="ORF">CM83_37936</name>
</gene>
<reference evidence="4" key="3">
    <citation type="submission" date="2014-09" db="EMBL/GenBank/DDBJ databases">
        <authorList>
            <person name="Magalhaes I.L.F."/>
            <person name="Oliveira U."/>
            <person name="Santos F.R."/>
            <person name="Vidigal T.H.D.A."/>
            <person name="Brescovit A.D."/>
            <person name="Santos A.J."/>
        </authorList>
    </citation>
    <scope>NUCLEOTIDE SEQUENCE</scope>
</reference>
<name>A0A0A9W4H9_LYGHE</name>
<feature type="region of interest" description="Disordered" evidence="1">
    <location>
        <begin position="1"/>
        <end position="55"/>
    </location>
</feature>
<feature type="compositionally biased region" description="Polar residues" evidence="1">
    <location>
        <begin position="346"/>
        <end position="356"/>
    </location>
</feature>
<dbReference type="AlphaFoldDB" id="A0A0A9W4H9"/>
<proteinExistence type="predicted"/>
<dbReference type="Gene3D" id="1.10.10.60">
    <property type="entry name" value="Homeodomain-like"/>
    <property type="match status" value="1"/>
</dbReference>
<evidence type="ECO:0000313" key="3">
    <source>
        <dbReference type="EMBL" id="JAF99759.1"/>
    </source>
</evidence>
<accession>A0A0A9W4H9</accession>
<dbReference type="EMBL" id="GBHO01043844">
    <property type="protein sequence ID" value="JAF99759.1"/>
    <property type="molecule type" value="Transcribed_RNA"/>
</dbReference>
<organism evidence="3">
    <name type="scientific">Lygus hesperus</name>
    <name type="common">Western plant bug</name>
    <dbReference type="NCBI Taxonomy" id="30085"/>
    <lineage>
        <taxon>Eukaryota</taxon>
        <taxon>Metazoa</taxon>
        <taxon>Ecdysozoa</taxon>
        <taxon>Arthropoda</taxon>
        <taxon>Hexapoda</taxon>
        <taxon>Insecta</taxon>
        <taxon>Pterygota</taxon>
        <taxon>Neoptera</taxon>
        <taxon>Paraneoptera</taxon>
        <taxon>Hemiptera</taxon>
        <taxon>Heteroptera</taxon>
        <taxon>Panheteroptera</taxon>
        <taxon>Cimicomorpha</taxon>
        <taxon>Miridae</taxon>
        <taxon>Mirini</taxon>
        <taxon>Lygus</taxon>
    </lineage>
</organism>
<evidence type="ECO:0000256" key="1">
    <source>
        <dbReference type="SAM" id="MobiDB-lite"/>
    </source>
</evidence>
<reference evidence="3" key="1">
    <citation type="journal article" date="2014" name="PLoS ONE">
        <title>Transcriptome-Based Identification of ABC Transporters in the Western Tarnished Plant Bug Lygus hesperus.</title>
        <authorList>
            <person name="Hull J.J."/>
            <person name="Chaney K."/>
            <person name="Geib S.M."/>
            <person name="Fabrick J.A."/>
            <person name="Brent C.S."/>
            <person name="Walsh D."/>
            <person name="Lavine L.C."/>
        </authorList>
    </citation>
    <scope>NUCLEOTIDE SEQUENCE</scope>
</reference>
<feature type="region of interest" description="Disordered" evidence="1">
    <location>
        <begin position="346"/>
        <end position="385"/>
    </location>
</feature>
<feature type="region of interest" description="Disordered" evidence="1">
    <location>
        <begin position="182"/>
        <end position="210"/>
    </location>
</feature>
<feature type="compositionally biased region" description="Polar residues" evidence="1">
    <location>
        <begin position="182"/>
        <end position="198"/>
    </location>
</feature>
<reference evidence="3" key="2">
    <citation type="submission" date="2014-07" db="EMBL/GenBank/DDBJ databases">
        <authorList>
            <person name="Hull J."/>
        </authorList>
    </citation>
    <scope>NUCLEOTIDE SEQUENCE</scope>
</reference>
<dbReference type="Pfam" id="PF13837">
    <property type="entry name" value="Myb_DNA-bind_4"/>
    <property type="match status" value="1"/>
</dbReference>
<feature type="compositionally biased region" description="Basic residues" evidence="1">
    <location>
        <begin position="1"/>
        <end position="17"/>
    </location>
</feature>
<feature type="domain" description="Myb/SANT-like DNA-binding" evidence="2">
    <location>
        <begin position="233"/>
        <end position="318"/>
    </location>
</feature>
<feature type="compositionally biased region" description="Polar residues" evidence="1">
    <location>
        <begin position="18"/>
        <end position="38"/>
    </location>
</feature>
<evidence type="ECO:0000259" key="2">
    <source>
        <dbReference type="Pfam" id="PF13837"/>
    </source>
</evidence>